<keyword evidence="2" id="KW-0812">Transmembrane</keyword>
<feature type="compositionally biased region" description="Basic residues" evidence="1">
    <location>
        <begin position="114"/>
        <end position="134"/>
    </location>
</feature>
<name>A0ABT7FVA1_9CORY</name>
<gene>
    <name evidence="3" type="ORF">QPX23_01530</name>
</gene>
<dbReference type="EMBL" id="JASNUQ010000002">
    <property type="protein sequence ID" value="MDK4289422.1"/>
    <property type="molecule type" value="Genomic_DNA"/>
</dbReference>
<evidence type="ECO:0000313" key="4">
    <source>
        <dbReference type="Proteomes" id="UP001239759"/>
    </source>
</evidence>
<evidence type="ECO:0000256" key="2">
    <source>
        <dbReference type="SAM" id="Phobius"/>
    </source>
</evidence>
<feature type="region of interest" description="Disordered" evidence="1">
    <location>
        <begin position="193"/>
        <end position="317"/>
    </location>
</feature>
<keyword evidence="4" id="KW-1185">Reference proteome</keyword>
<feature type="compositionally biased region" description="Polar residues" evidence="1">
    <location>
        <begin position="204"/>
        <end position="218"/>
    </location>
</feature>
<reference evidence="3 4" key="1">
    <citation type="submission" date="2023-05" db="EMBL/GenBank/DDBJ databases">
        <title>Metabolic capabilities are highly conserved among human nasal-associated Corynebacterium species in pangenomic analyses.</title>
        <authorList>
            <person name="Tran T.H."/>
            <person name="Roberts A.Q."/>
            <person name="Escapa I.F."/>
            <person name="Gao W."/>
            <person name="Conlan S."/>
            <person name="Kong H."/>
            <person name="Segre J.A."/>
            <person name="Kelly M.S."/>
            <person name="Lemon K.P."/>
        </authorList>
    </citation>
    <scope>NUCLEOTIDE SEQUENCE [LARGE SCALE GENOMIC DNA]</scope>
    <source>
        <strain evidence="3 4">KPL3772</strain>
    </source>
</reference>
<evidence type="ECO:0000313" key="3">
    <source>
        <dbReference type="EMBL" id="MDK4289422.1"/>
    </source>
</evidence>
<dbReference type="RefSeq" id="WP_284587557.1">
    <property type="nucleotide sequence ID" value="NZ_JASNUQ010000002.1"/>
</dbReference>
<dbReference type="Proteomes" id="UP001239759">
    <property type="component" value="Unassembled WGS sequence"/>
</dbReference>
<feature type="compositionally biased region" description="Basic and acidic residues" evidence="1">
    <location>
        <begin position="284"/>
        <end position="317"/>
    </location>
</feature>
<protein>
    <submittedName>
        <fullName evidence="3">Uncharacterized protein</fullName>
    </submittedName>
</protein>
<feature type="compositionally biased region" description="Basic and acidic residues" evidence="1">
    <location>
        <begin position="232"/>
        <end position="243"/>
    </location>
</feature>
<feature type="compositionally biased region" description="Acidic residues" evidence="1">
    <location>
        <begin position="244"/>
        <end position="261"/>
    </location>
</feature>
<comment type="caution">
    <text evidence="3">The sequence shown here is derived from an EMBL/GenBank/DDBJ whole genome shotgun (WGS) entry which is preliminary data.</text>
</comment>
<keyword evidence="2" id="KW-1133">Transmembrane helix</keyword>
<evidence type="ECO:0000256" key="1">
    <source>
        <dbReference type="SAM" id="MobiDB-lite"/>
    </source>
</evidence>
<feature type="compositionally biased region" description="Basic and acidic residues" evidence="1">
    <location>
        <begin position="135"/>
        <end position="155"/>
    </location>
</feature>
<proteinExistence type="predicted"/>
<feature type="transmembrane region" description="Helical" evidence="2">
    <location>
        <begin position="167"/>
        <end position="188"/>
    </location>
</feature>
<keyword evidence="2" id="KW-0472">Membrane</keyword>
<organism evidence="3 4">
    <name type="scientific">Corynebacterium pseudodiphtheriticum</name>
    <dbReference type="NCBI Taxonomy" id="37637"/>
    <lineage>
        <taxon>Bacteria</taxon>
        <taxon>Bacillati</taxon>
        <taxon>Actinomycetota</taxon>
        <taxon>Actinomycetes</taxon>
        <taxon>Mycobacteriales</taxon>
        <taxon>Corynebacteriaceae</taxon>
        <taxon>Corynebacterium</taxon>
    </lineage>
</organism>
<feature type="region of interest" description="Disordered" evidence="1">
    <location>
        <begin position="114"/>
        <end position="158"/>
    </location>
</feature>
<sequence length="317" mass="34487">MGSANVNLRIARNLSSTGWEKFKDYRDKKSQEAFDFLESAAKTVDKSAEKHFPEARKEAGKLTKAAHARLDKSLESLQGTGRELAEGNVSETVENVREAASENFSKATKKAQKQAKKLRKKANKKLGRKNRKRLSRVEKKANAAAQKVKDKAAKKLDKKTKSQSRGFGFYALWAAVLAAVVGVIAYVLNKRNSGAQEQPPKASDYSSNTTSTLVYSSTSEDDLEAPNADASEENKKAEKKAGELAEDPAERDEELLADIDEQLAKNLSQGAAENLAASEATRAVAHDDADASEKAAQIDEQLKDKLDSESGPESGDK</sequence>
<accession>A0ABT7FVA1</accession>